<dbReference type="InterPro" id="IPR011059">
    <property type="entry name" value="Metal-dep_hydrolase_composite"/>
</dbReference>
<dbReference type="Proteomes" id="UP000597507">
    <property type="component" value="Unassembled WGS sequence"/>
</dbReference>
<dbReference type="PANTHER" id="PTHR43794">
    <property type="entry name" value="AMINOHYDROLASE SSNA-RELATED"/>
    <property type="match status" value="1"/>
</dbReference>
<name>A0A8J2ZE87_9PROT</name>
<comment type="caution">
    <text evidence="7">The sequence shown here is derived from an EMBL/GenBank/DDBJ whole genome shotgun (WGS) entry which is preliminary data.</text>
</comment>
<keyword evidence="4" id="KW-0862">Zinc</keyword>
<comment type="similarity">
    <text evidence="1">Belongs to the metallo-dependent hydrolases superfamily. ATZ/TRZ family.</text>
</comment>
<dbReference type="Pfam" id="PF22039">
    <property type="entry name" value="HUTI_composite_bact"/>
    <property type="match status" value="1"/>
</dbReference>
<accession>A0A8J2ZE87</accession>
<reference evidence="7 8" key="1">
    <citation type="journal article" date="2014" name="Int. J. Syst. Evol. Microbiol.">
        <title>Complete genome sequence of Corynebacterium casei LMG S-19264T (=DSM 44701T), isolated from a smear-ripened cheese.</title>
        <authorList>
            <consortium name="US DOE Joint Genome Institute (JGI-PGF)"/>
            <person name="Walter F."/>
            <person name="Albersmeier A."/>
            <person name="Kalinowski J."/>
            <person name="Ruckert C."/>
        </authorList>
    </citation>
    <scope>NUCLEOTIDE SEQUENCE [LARGE SCALE GENOMIC DNA]</scope>
    <source>
        <strain evidence="7 8">CGMCC 1.16330</strain>
    </source>
</reference>
<dbReference type="GO" id="GO:0046872">
    <property type="term" value="F:metal ion binding"/>
    <property type="evidence" value="ECO:0007669"/>
    <property type="project" value="UniProtKB-KW"/>
</dbReference>
<evidence type="ECO:0000256" key="1">
    <source>
        <dbReference type="ARBA" id="ARBA00006745"/>
    </source>
</evidence>
<dbReference type="AlphaFoldDB" id="A0A8J2ZE87"/>
<dbReference type="Gene3D" id="2.30.40.10">
    <property type="entry name" value="Urease, subunit C, domain 1"/>
    <property type="match status" value="1"/>
</dbReference>
<evidence type="ECO:0000259" key="5">
    <source>
        <dbReference type="Pfam" id="PF01979"/>
    </source>
</evidence>
<protein>
    <submittedName>
        <fullName evidence="7">Chlorohydrolase</fullName>
    </submittedName>
</protein>
<evidence type="ECO:0000259" key="6">
    <source>
        <dbReference type="Pfam" id="PF22039"/>
    </source>
</evidence>
<dbReference type="PANTHER" id="PTHR43794:SF11">
    <property type="entry name" value="AMIDOHYDROLASE-RELATED DOMAIN-CONTAINING PROTEIN"/>
    <property type="match status" value="1"/>
</dbReference>
<dbReference type="Gene3D" id="3.20.20.140">
    <property type="entry name" value="Metal-dependent hydrolases"/>
    <property type="match status" value="1"/>
</dbReference>
<dbReference type="GO" id="GO:0016810">
    <property type="term" value="F:hydrolase activity, acting on carbon-nitrogen (but not peptide) bonds"/>
    <property type="evidence" value="ECO:0007669"/>
    <property type="project" value="InterPro"/>
</dbReference>
<proteinExistence type="inferred from homology"/>
<evidence type="ECO:0000256" key="2">
    <source>
        <dbReference type="ARBA" id="ARBA00022723"/>
    </source>
</evidence>
<dbReference type="InterPro" id="IPR006680">
    <property type="entry name" value="Amidohydro-rel"/>
</dbReference>
<sequence length="469" mass="50677">MAIVIHGTTIVTGDDAGTIHHDGAIAVEGNRIAAIGPGEALRARFPGAELVDGRDRAVLPGFANIHTHLGMTLARGVFEDLSPPHLPPFCGGLAPLPLPRLSAEENAVMCQLGALEAIRSGTTALLEDGADIAHYAPQMADTGLRMLLAERAWDRAGAGIGDPGPFVADARLGEAGLERIAALHARWHGAGEGRITVGVAAWAPDMCTPGLLRKLRDLQERLGAICTIHLNQIWGEVAAVQAHRGGMLPTEYLASLDFLHERLVAAHCRCMEHREERLLGRARAAVAFNAAIAARRGLSPRISVLEELGCTIGMGSDNMAEDMVEVTRTGLFMERVRRRDGRRPTPEEALRWATRNGYRAMGIAEGGWLAPGNLADLIVIRTDRPHLVPRLRIVSDFVHQGQASDVESVMVDGRWIMRDGRVLTMDEAAIVREADRIARRAWARLFAERPELAAPPGFAPPPAAWARGR</sequence>
<evidence type="ECO:0000313" key="7">
    <source>
        <dbReference type="EMBL" id="GGG44093.1"/>
    </source>
</evidence>
<evidence type="ECO:0000313" key="8">
    <source>
        <dbReference type="Proteomes" id="UP000597507"/>
    </source>
</evidence>
<dbReference type="InterPro" id="IPR054418">
    <property type="entry name" value="MQNX/HUTI_composite_N"/>
</dbReference>
<evidence type="ECO:0000256" key="3">
    <source>
        <dbReference type="ARBA" id="ARBA00022801"/>
    </source>
</evidence>
<feature type="domain" description="Amidohydrolase-related" evidence="5">
    <location>
        <begin position="58"/>
        <end position="416"/>
    </location>
</feature>
<dbReference type="SUPFAM" id="SSF51556">
    <property type="entry name" value="Metallo-dependent hydrolases"/>
    <property type="match status" value="1"/>
</dbReference>
<keyword evidence="2" id="KW-0479">Metal-binding</keyword>
<keyword evidence="8" id="KW-1185">Reference proteome</keyword>
<organism evidence="7 8">
    <name type="scientific">Caldovatus sediminis</name>
    <dbReference type="NCBI Taxonomy" id="2041189"/>
    <lineage>
        <taxon>Bacteria</taxon>
        <taxon>Pseudomonadati</taxon>
        <taxon>Pseudomonadota</taxon>
        <taxon>Alphaproteobacteria</taxon>
        <taxon>Acetobacterales</taxon>
        <taxon>Roseomonadaceae</taxon>
        <taxon>Caldovatus</taxon>
    </lineage>
</organism>
<dbReference type="SUPFAM" id="SSF51338">
    <property type="entry name" value="Composite domain of metallo-dependent hydrolases"/>
    <property type="match status" value="1"/>
</dbReference>
<dbReference type="RefSeq" id="WP_188902461.1">
    <property type="nucleotide sequence ID" value="NZ_BMKS01000012.1"/>
</dbReference>
<keyword evidence="3" id="KW-0378">Hydrolase</keyword>
<feature type="domain" description="Aminodeoxyfutalosine deaminase/Imidazolonepropionase-like composite" evidence="6">
    <location>
        <begin position="23"/>
        <end position="48"/>
    </location>
</feature>
<gene>
    <name evidence="7" type="ORF">GCM10010964_34330</name>
</gene>
<dbReference type="InterPro" id="IPR050287">
    <property type="entry name" value="MTA/SAH_deaminase"/>
</dbReference>
<dbReference type="InterPro" id="IPR032466">
    <property type="entry name" value="Metal_Hydrolase"/>
</dbReference>
<dbReference type="Pfam" id="PF01979">
    <property type="entry name" value="Amidohydro_1"/>
    <property type="match status" value="1"/>
</dbReference>
<dbReference type="EMBL" id="BMKS01000012">
    <property type="protein sequence ID" value="GGG44093.1"/>
    <property type="molecule type" value="Genomic_DNA"/>
</dbReference>
<evidence type="ECO:0000256" key="4">
    <source>
        <dbReference type="ARBA" id="ARBA00022833"/>
    </source>
</evidence>